<name>A0A3Q9G5Y2_9ACTO</name>
<evidence type="ECO:0000256" key="1">
    <source>
        <dbReference type="SAM" id="MobiDB-lite"/>
    </source>
</evidence>
<dbReference type="RefSeq" id="WP_126703400.1">
    <property type="nucleotide sequence ID" value="NZ_CP034593.1"/>
</dbReference>
<dbReference type="KEGG" id="flh:EJ997_03740"/>
<keyword evidence="3" id="KW-1185">Reference proteome</keyword>
<evidence type="ECO:0000313" key="2">
    <source>
        <dbReference type="EMBL" id="AZQ76592.1"/>
    </source>
</evidence>
<accession>A0A3Q9G5Y2</accession>
<dbReference type="AlphaFoldDB" id="A0A3Q9G5Y2"/>
<dbReference type="OrthoDB" id="4391631at2"/>
<reference evidence="2 3" key="1">
    <citation type="submission" date="2018-12" db="EMBL/GenBank/DDBJ databases">
        <title>Complete genome sequence of Flaviflexus sp. H23T48.</title>
        <authorList>
            <person name="Bae J.-W."/>
            <person name="Lee J.-Y."/>
        </authorList>
    </citation>
    <scope>NUCLEOTIDE SEQUENCE [LARGE SCALE GENOMIC DNA]</scope>
    <source>
        <strain evidence="2 3">H23T48</strain>
    </source>
</reference>
<evidence type="ECO:0000313" key="3">
    <source>
        <dbReference type="Proteomes" id="UP000280344"/>
    </source>
</evidence>
<feature type="compositionally biased region" description="Low complexity" evidence="1">
    <location>
        <begin position="294"/>
        <end position="307"/>
    </location>
</feature>
<dbReference type="EMBL" id="CP034593">
    <property type="protein sequence ID" value="AZQ76592.1"/>
    <property type="molecule type" value="Genomic_DNA"/>
</dbReference>
<dbReference type="Proteomes" id="UP000280344">
    <property type="component" value="Chromosome"/>
</dbReference>
<sequence>MSDEVELIADGNGVAVIGEKTAVEQFLAGAGMEAKELDLSMLRTGMSRGAALTQAGAEVTANFGRWLKLTEESAEALKKGTTLKGSSKTTFRGTLIEDGKFAQHLQFLRTPGAALTNPALLSGVAGLMAQQAMEHAMEEITDYLRTIDSKVDDVLRAQKDAVYADMIGVGLVLDDACVTRQEVGRVSEVTWSRIQGSHQIIAKTQAYALRQIQWLSEKIEKENRVDELAELVRDTEKSVVEWLAVLARSFQLQDALGVLELDRVLDASPRNSTPTGGRWSGRGKSAGPRSLRQPPTSSSGSTRLLRSARPASCSIQ</sequence>
<protein>
    <submittedName>
        <fullName evidence="2">Uncharacterized protein</fullName>
    </submittedName>
</protein>
<feature type="region of interest" description="Disordered" evidence="1">
    <location>
        <begin position="267"/>
        <end position="316"/>
    </location>
</feature>
<gene>
    <name evidence="2" type="ORF">EJ997_03740</name>
</gene>
<organism evidence="2 3">
    <name type="scientific">Flaviflexus ciconiae</name>
    <dbReference type="NCBI Taxonomy" id="2496867"/>
    <lineage>
        <taxon>Bacteria</taxon>
        <taxon>Bacillati</taxon>
        <taxon>Actinomycetota</taxon>
        <taxon>Actinomycetes</taxon>
        <taxon>Actinomycetales</taxon>
        <taxon>Actinomycetaceae</taxon>
        <taxon>Flaviflexus</taxon>
    </lineage>
</organism>
<proteinExistence type="predicted"/>